<feature type="chain" id="PRO_5041279394" description="Secreted protein" evidence="1">
    <location>
        <begin position="29"/>
        <end position="71"/>
    </location>
</feature>
<dbReference type="EMBL" id="CP099534">
    <property type="protein sequence ID" value="UYK89439.1"/>
    <property type="molecule type" value="Genomic_DNA"/>
</dbReference>
<evidence type="ECO:0000313" key="4">
    <source>
        <dbReference type="Proteomes" id="UP001164392"/>
    </source>
</evidence>
<keyword evidence="5" id="KW-1185">Reference proteome</keyword>
<organism evidence="3 4">
    <name type="scientific">Xanthomonas sacchari</name>
    <dbReference type="NCBI Taxonomy" id="56458"/>
    <lineage>
        <taxon>Bacteria</taxon>
        <taxon>Pseudomonadati</taxon>
        <taxon>Pseudomonadota</taxon>
        <taxon>Gammaproteobacteria</taxon>
        <taxon>Lysobacterales</taxon>
        <taxon>Lysobacteraceae</taxon>
        <taxon>Xanthomonas</taxon>
    </lineage>
</organism>
<dbReference type="GeneID" id="93880701"/>
<dbReference type="Proteomes" id="UP001320843">
    <property type="component" value="Unassembled WGS sequence"/>
</dbReference>
<dbReference type="EMBL" id="JANFWR010000011">
    <property type="protein sequence ID" value="MCW0399445.1"/>
    <property type="molecule type" value="Genomic_DNA"/>
</dbReference>
<keyword evidence="1" id="KW-0732">Signal</keyword>
<feature type="signal peptide" evidence="1">
    <location>
        <begin position="1"/>
        <end position="28"/>
    </location>
</feature>
<dbReference type="Proteomes" id="UP001164392">
    <property type="component" value="Chromosome"/>
</dbReference>
<gene>
    <name evidence="2" type="ORF">NB700_002001</name>
    <name evidence="3" type="ORF">NG824_03030</name>
</gene>
<dbReference type="KEGG" id="xsa:SB85_15585"/>
<dbReference type="AlphaFoldDB" id="A0AA46SVS5"/>
<name>A0AA46SVS5_9XANT</name>
<evidence type="ECO:0000313" key="3">
    <source>
        <dbReference type="EMBL" id="UYK89439.1"/>
    </source>
</evidence>
<dbReference type="RefSeq" id="WP_026143700.1">
    <property type="nucleotide sequence ID" value="NZ_CP010409.1"/>
</dbReference>
<protein>
    <recommendedName>
        <fullName evidence="6">Secreted protein</fullName>
    </recommendedName>
</protein>
<proteinExistence type="predicted"/>
<evidence type="ECO:0000313" key="2">
    <source>
        <dbReference type="EMBL" id="MCW0399445.1"/>
    </source>
</evidence>
<evidence type="ECO:0000313" key="5">
    <source>
        <dbReference type="Proteomes" id="UP001320843"/>
    </source>
</evidence>
<reference evidence="3 5" key="1">
    <citation type="submission" date="2022-06" db="EMBL/GenBank/DDBJ databases">
        <title>Dynamics of rice microbiomes reveals core vertical transmitted seed endophytes.</title>
        <authorList>
            <person name="Liao K."/>
            <person name="Zhang X."/>
        </authorList>
    </citation>
    <scope>NUCLEOTIDE SEQUENCE</scope>
    <source>
        <strain evidence="3">JR3-14</strain>
        <strain evidence="2 5">YT10-10-1</strain>
    </source>
</reference>
<evidence type="ECO:0008006" key="6">
    <source>
        <dbReference type="Google" id="ProtNLM"/>
    </source>
</evidence>
<sequence>MKQRWTALRNGMLAAVFLASMGFGAVQATAGDGIEKEAACSAWACQQECAPFGGELGPGGPGKPLVCYCCG</sequence>
<accession>A0AA46SVS5</accession>
<evidence type="ECO:0000256" key="1">
    <source>
        <dbReference type="SAM" id="SignalP"/>
    </source>
</evidence>